<accession>A0A1M5NBA9</accession>
<evidence type="ECO:0000256" key="1">
    <source>
        <dbReference type="ARBA" id="ARBA00012528"/>
    </source>
</evidence>
<organism evidence="5 6">
    <name type="scientific">Ferrimonas marina</name>
    <dbReference type="NCBI Taxonomy" id="299255"/>
    <lineage>
        <taxon>Bacteria</taxon>
        <taxon>Pseudomonadati</taxon>
        <taxon>Pseudomonadota</taxon>
        <taxon>Gammaproteobacteria</taxon>
        <taxon>Alteromonadales</taxon>
        <taxon>Ferrimonadaceae</taxon>
        <taxon>Ferrimonas</taxon>
    </lineage>
</organism>
<gene>
    <name evidence="5" type="ORF">SAMN02745129_0970</name>
</gene>
<feature type="transmembrane region" description="Helical" evidence="3">
    <location>
        <begin position="164"/>
        <end position="181"/>
    </location>
</feature>
<dbReference type="Pfam" id="PF00990">
    <property type="entry name" value="GGDEF"/>
    <property type="match status" value="2"/>
</dbReference>
<evidence type="ECO:0000256" key="2">
    <source>
        <dbReference type="ARBA" id="ARBA00034247"/>
    </source>
</evidence>
<dbReference type="InterPro" id="IPR043128">
    <property type="entry name" value="Rev_trsase/Diguanyl_cyclase"/>
</dbReference>
<dbReference type="InterPro" id="IPR029787">
    <property type="entry name" value="Nucleotide_cyclase"/>
</dbReference>
<evidence type="ECO:0000313" key="6">
    <source>
        <dbReference type="Proteomes" id="UP000184268"/>
    </source>
</evidence>
<evidence type="ECO:0000313" key="5">
    <source>
        <dbReference type="EMBL" id="SHG86765.1"/>
    </source>
</evidence>
<dbReference type="InterPro" id="IPR000160">
    <property type="entry name" value="GGDEF_dom"/>
</dbReference>
<dbReference type="RefSeq" id="WP_067654540.1">
    <property type="nucleotide sequence ID" value="NZ_FQXG01000001.1"/>
</dbReference>
<feature type="transmembrane region" description="Helical" evidence="3">
    <location>
        <begin position="6"/>
        <end position="25"/>
    </location>
</feature>
<name>A0A1M5NBA9_9GAMM</name>
<dbReference type="Gene3D" id="3.30.70.270">
    <property type="match status" value="1"/>
</dbReference>
<dbReference type="GO" id="GO:0052621">
    <property type="term" value="F:diguanylate cyclase activity"/>
    <property type="evidence" value="ECO:0007669"/>
    <property type="project" value="UniProtKB-EC"/>
</dbReference>
<feature type="transmembrane region" description="Helical" evidence="3">
    <location>
        <begin position="90"/>
        <end position="119"/>
    </location>
</feature>
<evidence type="ECO:0000259" key="4">
    <source>
        <dbReference type="PROSITE" id="PS50887"/>
    </source>
</evidence>
<sequence length="381" mass="43113">MFRELSPVAWGCVVVVCVVVGLPWWQQQLTPHTVAVDLIPITVLLLSTLTALRFRQPIYSYLGVLLLVLFPFHVESLGIEHHLSLRPQDLYLLIAFNLLWLPSSAATFSYLLIWFGFLLGQCLMLQNLANSWLDLATKLPSEFLLMLPAGRFVFGLFNGERSYLIPLILGSMAWLVVAWPMPWPGPVLLFIGMSLILMLAVFDGAYRLAFRDGLTGLPARRTLDGDMAYSGGRIHVVMIDVDHFKEFNDRFGHNTGDDVLCVVADTLRKVKGAKAYRYGGEEFTLVFKNLPRDEVLLTLDKLRKSIEQMPLLVANGRLLERRQLLLMRNKDKESVERAQITVSLGVAQRHGQHESVKSVIKRADKALYRAKQDGRNQWVLG</sequence>
<keyword evidence="3" id="KW-0812">Transmembrane</keyword>
<dbReference type="GO" id="GO:0043709">
    <property type="term" value="P:cell adhesion involved in single-species biofilm formation"/>
    <property type="evidence" value="ECO:0007669"/>
    <property type="project" value="TreeGrafter"/>
</dbReference>
<dbReference type="InterPro" id="IPR050469">
    <property type="entry name" value="Diguanylate_Cyclase"/>
</dbReference>
<feature type="domain" description="GGDEF" evidence="4">
    <location>
        <begin position="232"/>
        <end position="381"/>
    </location>
</feature>
<proteinExistence type="predicted"/>
<keyword evidence="6" id="KW-1185">Reference proteome</keyword>
<reference evidence="5 6" key="1">
    <citation type="submission" date="2016-11" db="EMBL/GenBank/DDBJ databases">
        <authorList>
            <person name="Jaros S."/>
            <person name="Januszkiewicz K."/>
            <person name="Wedrychowicz H."/>
        </authorList>
    </citation>
    <scope>NUCLEOTIDE SEQUENCE [LARGE SCALE GENOMIC DNA]</scope>
    <source>
        <strain evidence="5 6">DSM 16917</strain>
    </source>
</reference>
<dbReference type="PROSITE" id="PS50887">
    <property type="entry name" value="GGDEF"/>
    <property type="match status" value="1"/>
</dbReference>
<dbReference type="Proteomes" id="UP000184268">
    <property type="component" value="Unassembled WGS sequence"/>
</dbReference>
<feature type="transmembrane region" description="Helical" evidence="3">
    <location>
        <begin position="58"/>
        <end position="78"/>
    </location>
</feature>
<dbReference type="GO" id="GO:1902201">
    <property type="term" value="P:negative regulation of bacterial-type flagellum-dependent cell motility"/>
    <property type="evidence" value="ECO:0007669"/>
    <property type="project" value="TreeGrafter"/>
</dbReference>
<dbReference type="STRING" id="299255.SAMN02745129_0970"/>
<dbReference type="AlphaFoldDB" id="A0A1M5NBA9"/>
<dbReference type="EC" id="2.7.7.65" evidence="1"/>
<dbReference type="GO" id="GO:0005886">
    <property type="term" value="C:plasma membrane"/>
    <property type="evidence" value="ECO:0007669"/>
    <property type="project" value="TreeGrafter"/>
</dbReference>
<protein>
    <recommendedName>
        <fullName evidence="1">diguanylate cyclase</fullName>
        <ecNumber evidence="1">2.7.7.65</ecNumber>
    </recommendedName>
</protein>
<feature type="transmembrane region" description="Helical" evidence="3">
    <location>
        <begin position="187"/>
        <end position="206"/>
    </location>
</feature>
<dbReference type="PANTHER" id="PTHR45138:SF9">
    <property type="entry name" value="DIGUANYLATE CYCLASE DGCM-RELATED"/>
    <property type="match status" value="1"/>
</dbReference>
<feature type="transmembrane region" description="Helical" evidence="3">
    <location>
        <begin position="34"/>
        <end position="52"/>
    </location>
</feature>
<dbReference type="SUPFAM" id="SSF55073">
    <property type="entry name" value="Nucleotide cyclase"/>
    <property type="match status" value="1"/>
</dbReference>
<evidence type="ECO:0000256" key="3">
    <source>
        <dbReference type="SAM" id="Phobius"/>
    </source>
</evidence>
<comment type="catalytic activity">
    <reaction evidence="2">
        <text>2 GTP = 3',3'-c-di-GMP + 2 diphosphate</text>
        <dbReference type="Rhea" id="RHEA:24898"/>
        <dbReference type="ChEBI" id="CHEBI:33019"/>
        <dbReference type="ChEBI" id="CHEBI:37565"/>
        <dbReference type="ChEBI" id="CHEBI:58805"/>
        <dbReference type="EC" id="2.7.7.65"/>
    </reaction>
</comment>
<dbReference type="PANTHER" id="PTHR45138">
    <property type="entry name" value="REGULATORY COMPONENTS OF SENSORY TRANSDUCTION SYSTEM"/>
    <property type="match status" value="1"/>
</dbReference>
<dbReference type="EMBL" id="FQXG01000001">
    <property type="protein sequence ID" value="SHG86765.1"/>
    <property type="molecule type" value="Genomic_DNA"/>
</dbReference>
<keyword evidence="3" id="KW-0472">Membrane</keyword>
<dbReference type="CDD" id="cd01949">
    <property type="entry name" value="GGDEF"/>
    <property type="match status" value="1"/>
</dbReference>
<dbReference type="SMART" id="SM00267">
    <property type="entry name" value="GGDEF"/>
    <property type="match status" value="1"/>
</dbReference>
<dbReference type="OrthoDB" id="9812260at2"/>
<keyword evidence="3" id="KW-1133">Transmembrane helix</keyword>
<dbReference type="NCBIfam" id="TIGR00254">
    <property type="entry name" value="GGDEF"/>
    <property type="match status" value="1"/>
</dbReference>